<dbReference type="OrthoDB" id="5597362at2"/>
<evidence type="ECO:0000313" key="2">
    <source>
        <dbReference type="EMBL" id="AWI34939.1"/>
    </source>
</evidence>
<dbReference type="Proteomes" id="UP000244890">
    <property type="component" value="Chromosome"/>
</dbReference>
<proteinExistence type="predicted"/>
<dbReference type="KEGG" id="had:CDV25_09315"/>
<feature type="transmembrane region" description="Helical" evidence="1">
    <location>
        <begin position="339"/>
        <end position="358"/>
    </location>
</feature>
<organism evidence="2 3">
    <name type="scientific">Helicobacter apodemus</name>
    <dbReference type="NCBI Taxonomy" id="135569"/>
    <lineage>
        <taxon>Bacteria</taxon>
        <taxon>Pseudomonadati</taxon>
        <taxon>Campylobacterota</taxon>
        <taxon>Epsilonproteobacteria</taxon>
        <taxon>Campylobacterales</taxon>
        <taxon>Helicobacteraceae</taxon>
        <taxon>Helicobacter</taxon>
    </lineage>
</organism>
<dbReference type="RefSeq" id="WP_108911702.1">
    <property type="nucleotide sequence ID" value="NZ_CP021886.1"/>
</dbReference>
<accession>A0A2U8FFE2</accession>
<gene>
    <name evidence="2" type="ORF">CDV25_09315</name>
</gene>
<evidence type="ECO:0000313" key="3">
    <source>
        <dbReference type="Proteomes" id="UP000244890"/>
    </source>
</evidence>
<name>A0A2U8FFE2_9HELI</name>
<evidence type="ECO:0008006" key="4">
    <source>
        <dbReference type="Google" id="ProtNLM"/>
    </source>
</evidence>
<sequence>MLRDVFYIGGYDPRSYRYYYMLLKKNLLKQNAINNLNLEISSCISESQSPFCKITHQQALSYYYFLEWNAIVKKYWSKNLLDFILDFIYFLKMYILSGIFVTFVKESKVQLVAGLYPILYFIFGYSIAFVLAYFVFLTLKEWNLFVGIFIVIVMIFVCSKLIIYGGKKIAVFWLSNIYVFCAKYALNKIEEMGYLNESFAKVIYEKFKEHQNIRDYELILSAHSVGTILAVNVVAKVITMANQEGISLEKFKLLTLGECIPLVSFQKNYQAFREDLELLVNTPIVWFDITSPIDGACFSLVDFVKISKIEAKFPPIYLSARFHKLFTPKSYKKIRKNRYLAHFLYLYATEILGVYDYFNFIGGADTLEAKLLRNKNE</sequence>
<dbReference type="EMBL" id="CP021886">
    <property type="protein sequence ID" value="AWI34939.1"/>
    <property type="molecule type" value="Genomic_DNA"/>
</dbReference>
<reference evidence="2 3" key="1">
    <citation type="submission" date="2017-06" db="EMBL/GenBank/DDBJ databases">
        <title>Complete genome of Helicobacter apodemus.</title>
        <authorList>
            <person name="Cho S."/>
        </authorList>
    </citation>
    <scope>NUCLEOTIDE SEQUENCE [LARGE SCALE GENOMIC DNA]</scope>
    <source>
        <strain evidence="3">SNUVETPUB-15-01</strain>
    </source>
</reference>
<feature type="transmembrane region" description="Helical" evidence="1">
    <location>
        <begin position="83"/>
        <end position="103"/>
    </location>
</feature>
<keyword evidence="1" id="KW-1133">Transmembrane helix</keyword>
<keyword evidence="1" id="KW-0812">Transmembrane</keyword>
<protein>
    <recommendedName>
        <fullName evidence="4">DUF829 domain-containing protein</fullName>
    </recommendedName>
</protein>
<feature type="transmembrane region" description="Helical" evidence="1">
    <location>
        <begin position="115"/>
        <end position="137"/>
    </location>
</feature>
<feature type="transmembrane region" description="Helical" evidence="1">
    <location>
        <begin position="169"/>
        <end position="186"/>
    </location>
</feature>
<keyword evidence="1" id="KW-0472">Membrane</keyword>
<evidence type="ECO:0000256" key="1">
    <source>
        <dbReference type="SAM" id="Phobius"/>
    </source>
</evidence>
<feature type="transmembrane region" description="Helical" evidence="1">
    <location>
        <begin position="144"/>
        <end position="163"/>
    </location>
</feature>
<dbReference type="AlphaFoldDB" id="A0A2U8FFE2"/>